<dbReference type="RefSeq" id="XP_002175234.1">
    <property type="nucleotide sequence ID" value="XM_002175198.2"/>
</dbReference>
<dbReference type="VEuPathDB" id="FungiDB:SJAG_04113"/>
<dbReference type="GeneID" id="7049283"/>
<dbReference type="HOGENOM" id="CLU_031618_3_0_1"/>
<dbReference type="CDD" id="cd01449">
    <property type="entry name" value="TST_Repeat_2"/>
    <property type="match status" value="1"/>
</dbReference>
<dbReference type="STRING" id="402676.B6K5Y7"/>
<evidence type="ECO:0000313" key="5">
    <source>
        <dbReference type="JaponicusDB" id="SJAG_04113"/>
    </source>
</evidence>
<dbReference type="GO" id="GO:0016784">
    <property type="term" value="F:3-mercaptopyruvate sulfurtransferase activity"/>
    <property type="evidence" value="ECO:0000318"/>
    <property type="project" value="GO_Central"/>
</dbReference>
<dbReference type="Proteomes" id="UP000001744">
    <property type="component" value="Unassembled WGS sequence"/>
</dbReference>
<keyword evidence="6" id="KW-1185">Reference proteome</keyword>
<dbReference type="OMA" id="NNNWFAS"/>
<accession>B6K5Y7</accession>
<dbReference type="InterPro" id="IPR045078">
    <property type="entry name" value="TST/MPST-like"/>
</dbReference>
<dbReference type="Gene3D" id="3.40.250.10">
    <property type="entry name" value="Rhodanese-like domain"/>
    <property type="match status" value="2"/>
</dbReference>
<dbReference type="JaponicusDB" id="SJAG_04113">
    <property type="gene designation" value="tum1"/>
</dbReference>
<dbReference type="PROSITE" id="PS50206">
    <property type="entry name" value="RHODANESE_3"/>
    <property type="match status" value="2"/>
</dbReference>
<evidence type="ECO:0000313" key="6">
    <source>
        <dbReference type="Proteomes" id="UP000001744"/>
    </source>
</evidence>
<dbReference type="eggNOG" id="KOG1529">
    <property type="taxonomic scope" value="Eukaryota"/>
</dbReference>
<dbReference type="PANTHER" id="PTHR11364">
    <property type="entry name" value="THIOSULFATE SULFERTANSFERASE"/>
    <property type="match status" value="1"/>
</dbReference>
<dbReference type="OrthoDB" id="270167at2759"/>
<proteinExistence type="predicted"/>
<dbReference type="CDD" id="cd01448">
    <property type="entry name" value="TST_Repeat_1"/>
    <property type="match status" value="1"/>
</dbReference>
<gene>
    <name evidence="5" type="primary">tum1</name>
    <name evidence="4" type="ORF">SJAG_04113</name>
</gene>
<dbReference type="GO" id="GO:0005739">
    <property type="term" value="C:mitochondrion"/>
    <property type="evidence" value="ECO:0000318"/>
    <property type="project" value="GO_Central"/>
</dbReference>
<sequence>MSFLIDVKALAGLFQKATKPLVLLDATWYMPNDPKNGHDEFLKNRLPGAQFFDIDGVKDFNNPLPHMLPTASLFAEYIGKLGIDRNSSVVVYDRIGLFSSPRVYWTFKVFGHEDVSILSGGLPAWTEAGFELETGEPNAAVPKEYKGAVLNKNLVASFEDIIEISQGPNAQNAIVVDARAPERFNGSVPEVRPGIACGCIPKSINVFFKDVLDNSGLHLKPVDVLKQLFVSKGLADPKQPIVTSCGSGITASTLFVALHAAGYSNVRVYDESWTGYGKRAAEDPKLLGH</sequence>
<reference evidence="4 6" key="1">
    <citation type="journal article" date="2011" name="Science">
        <title>Comparative functional genomics of the fission yeasts.</title>
        <authorList>
            <person name="Rhind N."/>
            <person name="Chen Z."/>
            <person name="Yassour M."/>
            <person name="Thompson D.A."/>
            <person name="Haas B.J."/>
            <person name="Habib N."/>
            <person name="Wapinski I."/>
            <person name="Roy S."/>
            <person name="Lin M.F."/>
            <person name="Heiman D.I."/>
            <person name="Young S.K."/>
            <person name="Furuya K."/>
            <person name="Guo Y."/>
            <person name="Pidoux A."/>
            <person name="Chen H.M."/>
            <person name="Robbertse B."/>
            <person name="Goldberg J.M."/>
            <person name="Aoki K."/>
            <person name="Bayne E.H."/>
            <person name="Berlin A.M."/>
            <person name="Desjardins C.A."/>
            <person name="Dobbs E."/>
            <person name="Dukaj L."/>
            <person name="Fan L."/>
            <person name="FitzGerald M.G."/>
            <person name="French C."/>
            <person name="Gujja S."/>
            <person name="Hansen K."/>
            <person name="Keifenheim D."/>
            <person name="Levin J.Z."/>
            <person name="Mosher R.A."/>
            <person name="Mueller C.A."/>
            <person name="Pfiffner J."/>
            <person name="Priest M."/>
            <person name="Russ C."/>
            <person name="Smialowska A."/>
            <person name="Swoboda P."/>
            <person name="Sykes S.M."/>
            <person name="Vaughn M."/>
            <person name="Vengrova S."/>
            <person name="Yoder R."/>
            <person name="Zeng Q."/>
            <person name="Allshire R."/>
            <person name="Baulcombe D."/>
            <person name="Birren B.W."/>
            <person name="Brown W."/>
            <person name="Ekwall K."/>
            <person name="Kellis M."/>
            <person name="Leatherwood J."/>
            <person name="Levin H."/>
            <person name="Margalit H."/>
            <person name="Martienssen R."/>
            <person name="Nieduszynski C.A."/>
            <person name="Spatafora J.W."/>
            <person name="Friedman N."/>
            <person name="Dalgaard J.Z."/>
            <person name="Baumann P."/>
            <person name="Niki H."/>
            <person name="Regev A."/>
            <person name="Nusbaum C."/>
        </authorList>
    </citation>
    <scope>NUCLEOTIDE SEQUENCE [LARGE SCALE GENOMIC DNA]</scope>
    <source>
        <strain evidence="6">yFS275 / FY16936</strain>
    </source>
</reference>
<protein>
    <submittedName>
        <fullName evidence="4">Thiosulfate sulfurtransferase</fullName>
    </submittedName>
</protein>
<keyword evidence="2" id="KW-0677">Repeat</keyword>
<dbReference type="SUPFAM" id="SSF52821">
    <property type="entry name" value="Rhodanese/Cell cycle control phosphatase"/>
    <property type="match status" value="2"/>
</dbReference>
<keyword evidence="1" id="KW-0808">Transferase</keyword>
<evidence type="ECO:0000256" key="1">
    <source>
        <dbReference type="ARBA" id="ARBA00022679"/>
    </source>
</evidence>
<dbReference type="EMBL" id="KE651167">
    <property type="protein sequence ID" value="EEB08941.1"/>
    <property type="molecule type" value="Genomic_DNA"/>
</dbReference>
<organism evidence="4 6">
    <name type="scientific">Schizosaccharomyces japonicus (strain yFS275 / FY16936)</name>
    <name type="common">Fission yeast</name>
    <dbReference type="NCBI Taxonomy" id="402676"/>
    <lineage>
        <taxon>Eukaryota</taxon>
        <taxon>Fungi</taxon>
        <taxon>Dikarya</taxon>
        <taxon>Ascomycota</taxon>
        <taxon>Taphrinomycotina</taxon>
        <taxon>Schizosaccharomycetes</taxon>
        <taxon>Schizosaccharomycetales</taxon>
        <taxon>Schizosaccharomycetaceae</taxon>
        <taxon>Schizosaccharomyces</taxon>
    </lineage>
</organism>
<evidence type="ECO:0000256" key="2">
    <source>
        <dbReference type="ARBA" id="ARBA00022737"/>
    </source>
</evidence>
<evidence type="ECO:0000313" key="4">
    <source>
        <dbReference type="EMBL" id="EEB08941.1"/>
    </source>
</evidence>
<name>B6K5Y7_SCHJY</name>
<dbReference type="InterPro" id="IPR001763">
    <property type="entry name" value="Rhodanese-like_dom"/>
</dbReference>
<dbReference type="SMART" id="SM00450">
    <property type="entry name" value="RHOD"/>
    <property type="match status" value="2"/>
</dbReference>
<evidence type="ECO:0000259" key="3">
    <source>
        <dbReference type="PROSITE" id="PS50206"/>
    </source>
</evidence>
<feature type="domain" description="Rhodanese" evidence="3">
    <location>
        <begin position="169"/>
        <end position="281"/>
    </location>
</feature>
<dbReference type="Pfam" id="PF00581">
    <property type="entry name" value="Rhodanese"/>
    <property type="match status" value="2"/>
</dbReference>
<dbReference type="GO" id="GO:0004792">
    <property type="term" value="F:thiosulfate-cyanide sulfurtransferase activity"/>
    <property type="evidence" value="ECO:0000318"/>
    <property type="project" value="GO_Central"/>
</dbReference>
<feature type="domain" description="Rhodanese" evidence="3">
    <location>
        <begin position="17"/>
        <end position="134"/>
    </location>
</feature>
<dbReference type="AlphaFoldDB" id="B6K5Y7"/>
<dbReference type="PANTHER" id="PTHR11364:SF27">
    <property type="entry name" value="SULFURTRANSFERASE"/>
    <property type="match status" value="1"/>
</dbReference>
<dbReference type="InterPro" id="IPR036873">
    <property type="entry name" value="Rhodanese-like_dom_sf"/>
</dbReference>